<organism evidence="2 3">
    <name type="scientific">Paramarasmius palmivorus</name>
    <dbReference type="NCBI Taxonomy" id="297713"/>
    <lineage>
        <taxon>Eukaryota</taxon>
        <taxon>Fungi</taxon>
        <taxon>Dikarya</taxon>
        <taxon>Basidiomycota</taxon>
        <taxon>Agaricomycotina</taxon>
        <taxon>Agaricomycetes</taxon>
        <taxon>Agaricomycetidae</taxon>
        <taxon>Agaricales</taxon>
        <taxon>Marasmiineae</taxon>
        <taxon>Marasmiaceae</taxon>
        <taxon>Paramarasmius</taxon>
    </lineage>
</organism>
<dbReference type="AlphaFoldDB" id="A0AAW0DNY2"/>
<dbReference type="Proteomes" id="UP001383192">
    <property type="component" value="Unassembled WGS sequence"/>
</dbReference>
<evidence type="ECO:0000256" key="1">
    <source>
        <dbReference type="SAM" id="MobiDB-lite"/>
    </source>
</evidence>
<accession>A0AAW0DNY2</accession>
<comment type="caution">
    <text evidence="2">The sequence shown here is derived from an EMBL/GenBank/DDBJ whole genome shotgun (WGS) entry which is preliminary data.</text>
</comment>
<reference evidence="2 3" key="1">
    <citation type="submission" date="2024-01" db="EMBL/GenBank/DDBJ databases">
        <title>A draft genome for a cacao thread blight-causing isolate of Paramarasmius palmivorus.</title>
        <authorList>
            <person name="Baruah I.K."/>
            <person name="Bukari Y."/>
            <person name="Amoako-Attah I."/>
            <person name="Meinhardt L.W."/>
            <person name="Bailey B.A."/>
            <person name="Cohen S.P."/>
        </authorList>
    </citation>
    <scope>NUCLEOTIDE SEQUENCE [LARGE SCALE GENOMIC DNA]</scope>
    <source>
        <strain evidence="2 3">GH-12</strain>
    </source>
</reference>
<feature type="compositionally biased region" description="Low complexity" evidence="1">
    <location>
        <begin position="75"/>
        <end position="86"/>
    </location>
</feature>
<dbReference type="EMBL" id="JAYKXP010000009">
    <property type="protein sequence ID" value="KAK7054382.1"/>
    <property type="molecule type" value="Genomic_DNA"/>
</dbReference>
<protein>
    <recommendedName>
        <fullName evidence="4">FHA domain-containing protein</fullName>
    </recommendedName>
</protein>
<keyword evidence="3" id="KW-1185">Reference proteome</keyword>
<evidence type="ECO:0000313" key="2">
    <source>
        <dbReference type="EMBL" id="KAK7054382.1"/>
    </source>
</evidence>
<sequence length="290" mass="32576">MPSLIFRRQSTVRHRPTSLDTGYSYTASIDATTPNHEDFFSNDTLPAQSSLLTTSFVSPLRKAMKLSGVLEQIPSSVGSTSTHRSSVPPPITSSRRKEVRSIGPIFTTKPNRPTKPFHSTLTRAPIAHERRTSNDLPDLHVQVYLPAEQLKVGPLKLEICAEATVKELVSLALRTDRDSEITGRWILRPVQDHFVDYENLALSPLDKVQTFDTRVFALSSVDFEGTMIIQSGNKCKHRKRSTHRRCYTLLSNGEEVLDMDGTNGQFRPRAKLFRVRVDLANSADIIQIHV</sequence>
<feature type="region of interest" description="Disordered" evidence="1">
    <location>
        <begin position="75"/>
        <end position="98"/>
    </location>
</feature>
<evidence type="ECO:0000313" key="3">
    <source>
        <dbReference type="Proteomes" id="UP001383192"/>
    </source>
</evidence>
<evidence type="ECO:0008006" key="4">
    <source>
        <dbReference type="Google" id="ProtNLM"/>
    </source>
</evidence>
<proteinExistence type="predicted"/>
<name>A0AAW0DNY2_9AGAR</name>
<gene>
    <name evidence="2" type="ORF">VNI00_003576</name>
</gene>